<organism evidence="4 5">
    <name type="scientific">Caballeronia hypogeia</name>
    <dbReference type="NCBI Taxonomy" id="1777140"/>
    <lineage>
        <taxon>Bacteria</taxon>
        <taxon>Pseudomonadati</taxon>
        <taxon>Pseudomonadota</taxon>
        <taxon>Betaproteobacteria</taxon>
        <taxon>Burkholderiales</taxon>
        <taxon>Burkholderiaceae</taxon>
        <taxon>Caballeronia</taxon>
    </lineage>
</organism>
<keyword evidence="1" id="KW-1003">Cell membrane</keyword>
<keyword evidence="3" id="KW-0472">Membrane</keyword>
<keyword evidence="4" id="KW-0067">ATP-binding</keyword>
<dbReference type="InterPro" id="IPR047641">
    <property type="entry name" value="ABC_transpr_MalK/UgpC-like"/>
</dbReference>
<dbReference type="Gene3D" id="2.40.50.100">
    <property type="match status" value="1"/>
</dbReference>
<keyword evidence="5" id="KW-1185">Reference proteome</keyword>
<name>A0A158BVF3_9BURK</name>
<dbReference type="STRING" id="1777140.AWB79_04299"/>
<comment type="caution">
    <text evidence="4">The sequence shown here is derived from an EMBL/GenBank/DDBJ whole genome shotgun (WGS) entry which is preliminary data.</text>
</comment>
<dbReference type="SUPFAM" id="SSF52540">
    <property type="entry name" value="P-loop containing nucleoside triphosphate hydrolases"/>
    <property type="match status" value="1"/>
</dbReference>
<dbReference type="GO" id="GO:0016887">
    <property type="term" value="F:ATP hydrolysis activity"/>
    <property type="evidence" value="ECO:0007669"/>
    <property type="project" value="InterPro"/>
</dbReference>
<dbReference type="InterPro" id="IPR027417">
    <property type="entry name" value="P-loop_NTPase"/>
</dbReference>
<evidence type="ECO:0000313" key="4">
    <source>
        <dbReference type="EMBL" id="SAK73960.1"/>
    </source>
</evidence>
<evidence type="ECO:0000313" key="5">
    <source>
        <dbReference type="Proteomes" id="UP000054851"/>
    </source>
</evidence>
<proteinExistence type="predicted"/>
<keyword evidence="4" id="KW-0547">Nucleotide-binding</keyword>
<protein>
    <submittedName>
        <fullName evidence="4">ABC transporter ATP-binding protein</fullName>
    </submittedName>
</protein>
<dbReference type="PANTHER" id="PTHR43875">
    <property type="entry name" value="MALTODEXTRIN IMPORT ATP-BINDING PROTEIN MSMX"/>
    <property type="match status" value="1"/>
</dbReference>
<evidence type="ECO:0000256" key="3">
    <source>
        <dbReference type="ARBA" id="ARBA00023136"/>
    </source>
</evidence>
<sequence>MRLSDRIAVFNKGRIEQCGTGEELYANPASKFVANFIGNSNFLPVRVTASSAEQSSGGTGRHLPPVLILHARRESRRFFFRV</sequence>
<keyword evidence="2" id="KW-1278">Translocase</keyword>
<evidence type="ECO:0000256" key="1">
    <source>
        <dbReference type="ARBA" id="ARBA00022475"/>
    </source>
</evidence>
<gene>
    <name evidence="4" type="ORF">AWB79_04299</name>
</gene>
<dbReference type="AlphaFoldDB" id="A0A158BVF3"/>
<dbReference type="Proteomes" id="UP000054851">
    <property type="component" value="Unassembled WGS sequence"/>
</dbReference>
<accession>A0A158BVF3</accession>
<evidence type="ECO:0000256" key="2">
    <source>
        <dbReference type="ARBA" id="ARBA00022967"/>
    </source>
</evidence>
<dbReference type="GO" id="GO:0055052">
    <property type="term" value="C:ATP-binding cassette (ABC) transporter complex, substrate-binding subunit-containing"/>
    <property type="evidence" value="ECO:0007669"/>
    <property type="project" value="TreeGrafter"/>
</dbReference>
<reference evidence="4" key="1">
    <citation type="submission" date="2016-01" db="EMBL/GenBank/DDBJ databases">
        <authorList>
            <person name="Peeters C."/>
        </authorList>
    </citation>
    <scope>NUCLEOTIDE SEQUENCE</scope>
    <source>
        <strain evidence="4">LMG 29322</strain>
    </source>
</reference>
<dbReference type="EMBL" id="FCOA02000015">
    <property type="protein sequence ID" value="SAK73960.1"/>
    <property type="molecule type" value="Genomic_DNA"/>
</dbReference>
<dbReference type="PANTHER" id="PTHR43875:SF15">
    <property type="entry name" value="TREHALOSE IMPORT ATP-BINDING PROTEIN SUGC"/>
    <property type="match status" value="1"/>
</dbReference>
<dbReference type="GO" id="GO:0005524">
    <property type="term" value="F:ATP binding"/>
    <property type="evidence" value="ECO:0007669"/>
    <property type="project" value="UniProtKB-KW"/>
</dbReference>